<evidence type="ECO:0000259" key="1">
    <source>
        <dbReference type="PROSITE" id="PS50921"/>
    </source>
</evidence>
<accession>A0A926D403</accession>
<dbReference type="Pfam" id="PF03861">
    <property type="entry name" value="ANTAR"/>
    <property type="match status" value="1"/>
</dbReference>
<dbReference type="InterPro" id="IPR008327">
    <property type="entry name" value="Sig_transdc_resp-reg_antiterm"/>
</dbReference>
<name>A0A926D403_9FIRM</name>
<dbReference type="InterPro" id="IPR005561">
    <property type="entry name" value="ANTAR"/>
</dbReference>
<evidence type="ECO:0000313" key="3">
    <source>
        <dbReference type="Proteomes" id="UP000623172"/>
    </source>
</evidence>
<dbReference type="Gene3D" id="3.40.50.2300">
    <property type="match status" value="1"/>
</dbReference>
<dbReference type="RefSeq" id="WP_249314465.1">
    <property type="nucleotide sequence ID" value="NZ_JACRSR010000001.1"/>
</dbReference>
<protein>
    <submittedName>
        <fullName evidence="2">Response regulator</fullName>
    </submittedName>
</protein>
<dbReference type="Proteomes" id="UP000623172">
    <property type="component" value="Unassembled WGS sequence"/>
</dbReference>
<dbReference type="AlphaFoldDB" id="A0A926D403"/>
<feature type="domain" description="ANTAR" evidence="1">
    <location>
        <begin position="123"/>
        <end position="184"/>
    </location>
</feature>
<dbReference type="InterPro" id="IPR011006">
    <property type="entry name" value="CheY-like_superfamily"/>
</dbReference>
<dbReference type="PIRSF" id="PIRSF036382">
    <property type="entry name" value="RR_antiterm"/>
    <property type="match status" value="1"/>
</dbReference>
<dbReference type="InterPro" id="IPR036388">
    <property type="entry name" value="WH-like_DNA-bd_sf"/>
</dbReference>
<dbReference type="GO" id="GO:0003723">
    <property type="term" value="F:RNA binding"/>
    <property type="evidence" value="ECO:0007669"/>
    <property type="project" value="InterPro"/>
</dbReference>
<dbReference type="SMART" id="SM01012">
    <property type="entry name" value="ANTAR"/>
    <property type="match status" value="1"/>
</dbReference>
<dbReference type="Gene3D" id="1.10.10.10">
    <property type="entry name" value="Winged helix-like DNA-binding domain superfamily/Winged helix DNA-binding domain"/>
    <property type="match status" value="1"/>
</dbReference>
<sequence length="189" mass="21164">MDRVLVVSGTEKGHRFFAELMAAHGDYRLRGAGSGAEARRILAEDSFDQVIVNAPLPDEFGHDLALRAAEATAAGVILVVRGELADEVAARVEDFGVFVIAKPISRALFYQALRLTQAAHKRVMGLRTENEKLQVKIEEIRLVDRAKCVLIQVLGFTESEAHHYIEKQAMDLRLPRREIAERILRTYES</sequence>
<dbReference type="EMBL" id="JACRSR010000001">
    <property type="protein sequence ID" value="MBC8530489.1"/>
    <property type="molecule type" value="Genomic_DNA"/>
</dbReference>
<dbReference type="PROSITE" id="PS50921">
    <property type="entry name" value="ANTAR"/>
    <property type="match status" value="1"/>
</dbReference>
<organism evidence="2 3">
    <name type="scientific">Gehongia tenuis</name>
    <dbReference type="NCBI Taxonomy" id="2763655"/>
    <lineage>
        <taxon>Bacteria</taxon>
        <taxon>Bacillati</taxon>
        <taxon>Bacillota</taxon>
        <taxon>Clostridia</taxon>
        <taxon>Christensenellales</taxon>
        <taxon>Christensenellaceae</taxon>
        <taxon>Gehongia</taxon>
    </lineage>
</organism>
<comment type="caution">
    <text evidence="2">The sequence shown here is derived from an EMBL/GenBank/DDBJ whole genome shotgun (WGS) entry which is preliminary data.</text>
</comment>
<dbReference type="SUPFAM" id="SSF52172">
    <property type="entry name" value="CheY-like"/>
    <property type="match status" value="1"/>
</dbReference>
<proteinExistence type="predicted"/>
<reference evidence="2" key="1">
    <citation type="submission" date="2020-08" db="EMBL/GenBank/DDBJ databases">
        <title>Genome public.</title>
        <authorList>
            <person name="Liu C."/>
            <person name="Sun Q."/>
        </authorList>
    </citation>
    <scope>NUCLEOTIDE SEQUENCE</scope>
    <source>
        <strain evidence="2">NSJ-53</strain>
    </source>
</reference>
<keyword evidence="3" id="KW-1185">Reference proteome</keyword>
<evidence type="ECO:0000313" key="2">
    <source>
        <dbReference type="EMBL" id="MBC8530489.1"/>
    </source>
</evidence>
<gene>
    <name evidence="2" type="ORF">H8696_01335</name>
</gene>